<dbReference type="PANTHER" id="PTHR42673">
    <property type="entry name" value="MALEYLACETOACETATE ISOMERASE"/>
    <property type="match status" value="1"/>
</dbReference>
<gene>
    <name evidence="2" type="ORF">SAMN02745172_01106</name>
</gene>
<dbReference type="SUPFAM" id="SSF47616">
    <property type="entry name" value="GST C-terminal domain-like"/>
    <property type="match status" value="1"/>
</dbReference>
<dbReference type="AlphaFoldDB" id="A0A1M7ZD33"/>
<evidence type="ECO:0000259" key="1">
    <source>
        <dbReference type="PROSITE" id="PS50404"/>
    </source>
</evidence>
<dbReference type="RefSeq" id="WP_073626415.1">
    <property type="nucleotide sequence ID" value="NZ_FRXO01000002.1"/>
</dbReference>
<proteinExistence type="predicted"/>
<evidence type="ECO:0000313" key="3">
    <source>
        <dbReference type="Proteomes" id="UP000186406"/>
    </source>
</evidence>
<dbReference type="Pfam" id="PF13409">
    <property type="entry name" value="GST_N_2"/>
    <property type="match status" value="1"/>
</dbReference>
<accession>A0A1M7ZD33</accession>
<reference evidence="2 3" key="1">
    <citation type="submission" date="2016-12" db="EMBL/GenBank/DDBJ databases">
        <authorList>
            <person name="Song W.-J."/>
            <person name="Kurnit D.M."/>
        </authorList>
    </citation>
    <scope>NUCLEOTIDE SEQUENCE [LARGE SCALE GENOMIC DNA]</scope>
    <source>
        <strain evidence="2 3">DSM 19599</strain>
    </source>
</reference>
<name>A0A1M7ZD33_9HYPH</name>
<keyword evidence="2" id="KW-0808">Transferase</keyword>
<dbReference type="Gene3D" id="1.20.1050.10">
    <property type="match status" value="1"/>
</dbReference>
<dbReference type="PROSITE" id="PS50404">
    <property type="entry name" value="GST_NTER"/>
    <property type="match status" value="1"/>
</dbReference>
<dbReference type="PANTHER" id="PTHR42673:SF4">
    <property type="entry name" value="MALEYLACETOACETATE ISOMERASE"/>
    <property type="match status" value="1"/>
</dbReference>
<evidence type="ECO:0000313" key="2">
    <source>
        <dbReference type="EMBL" id="SHO62616.1"/>
    </source>
</evidence>
<dbReference type="InterPro" id="IPR036282">
    <property type="entry name" value="Glutathione-S-Trfase_C_sf"/>
</dbReference>
<dbReference type="InterPro" id="IPR004045">
    <property type="entry name" value="Glutathione_S-Trfase_N"/>
</dbReference>
<protein>
    <submittedName>
        <fullName evidence="2">Glutathione S-transferase</fullName>
    </submittedName>
</protein>
<dbReference type="EMBL" id="FRXO01000002">
    <property type="protein sequence ID" value="SHO62616.1"/>
    <property type="molecule type" value="Genomic_DNA"/>
</dbReference>
<dbReference type="STRING" id="1123029.SAMN02745172_01106"/>
<dbReference type="GO" id="GO:0006559">
    <property type="term" value="P:L-phenylalanine catabolic process"/>
    <property type="evidence" value="ECO:0007669"/>
    <property type="project" value="TreeGrafter"/>
</dbReference>
<dbReference type="GO" id="GO:0016034">
    <property type="term" value="F:maleylacetoacetate isomerase activity"/>
    <property type="evidence" value="ECO:0007669"/>
    <property type="project" value="TreeGrafter"/>
</dbReference>
<dbReference type="Proteomes" id="UP000186406">
    <property type="component" value="Unassembled WGS sequence"/>
</dbReference>
<dbReference type="GO" id="GO:0004364">
    <property type="term" value="F:glutathione transferase activity"/>
    <property type="evidence" value="ECO:0007669"/>
    <property type="project" value="TreeGrafter"/>
</dbReference>
<dbReference type="CDD" id="cd03205">
    <property type="entry name" value="GST_C_6"/>
    <property type="match status" value="1"/>
</dbReference>
<sequence>MPILRSSPPSPFSRKVRIAFAVAGLDDTLTVESVDTRAPAPSFFDENPLGKIPVLVLDGGSTLFDSAVIIDYVDHLAGGGVLVPSDPAGRFRVLRLQALADGMMDAALLQIYEVRYRPEARRHSDWVAWQAGKVARALDTLELAPPREPDHAFTDAGSIALACALGYLDLRFDGRWRKDHPALVAWLDAFAAAVPAFAATDPEGR</sequence>
<dbReference type="OrthoDB" id="9795329at2"/>
<keyword evidence="3" id="KW-1185">Reference proteome</keyword>
<dbReference type="Gene3D" id="3.40.30.10">
    <property type="entry name" value="Glutaredoxin"/>
    <property type="match status" value="1"/>
</dbReference>
<feature type="domain" description="GST N-terminal" evidence="1">
    <location>
        <begin position="1"/>
        <end position="81"/>
    </location>
</feature>
<dbReference type="GO" id="GO:0006749">
    <property type="term" value="P:glutathione metabolic process"/>
    <property type="evidence" value="ECO:0007669"/>
    <property type="project" value="TreeGrafter"/>
</dbReference>
<dbReference type="InterPro" id="IPR036249">
    <property type="entry name" value="Thioredoxin-like_sf"/>
</dbReference>
<organism evidence="2 3">
    <name type="scientific">Pseudoxanthobacter soli DSM 19599</name>
    <dbReference type="NCBI Taxonomy" id="1123029"/>
    <lineage>
        <taxon>Bacteria</taxon>
        <taxon>Pseudomonadati</taxon>
        <taxon>Pseudomonadota</taxon>
        <taxon>Alphaproteobacteria</taxon>
        <taxon>Hyphomicrobiales</taxon>
        <taxon>Segnochrobactraceae</taxon>
        <taxon>Pseudoxanthobacter</taxon>
    </lineage>
</organism>
<dbReference type="SUPFAM" id="SSF52833">
    <property type="entry name" value="Thioredoxin-like"/>
    <property type="match status" value="1"/>
</dbReference>